<proteinExistence type="predicted"/>
<reference evidence="1" key="1">
    <citation type="journal article" date="2017" name="Nature">
        <title>The sunflower genome provides insights into oil metabolism, flowering and Asterid evolution.</title>
        <authorList>
            <person name="Badouin H."/>
            <person name="Gouzy J."/>
            <person name="Grassa C.J."/>
            <person name="Murat F."/>
            <person name="Staton S.E."/>
            <person name="Cottret L."/>
            <person name="Lelandais-Briere C."/>
            <person name="Owens G.L."/>
            <person name="Carrere S."/>
            <person name="Mayjonade B."/>
            <person name="Legrand L."/>
            <person name="Gill N."/>
            <person name="Kane N.C."/>
            <person name="Bowers J.E."/>
            <person name="Hubner S."/>
            <person name="Bellec A."/>
            <person name="Berard A."/>
            <person name="Berges H."/>
            <person name="Blanchet N."/>
            <person name="Boniface M.C."/>
            <person name="Brunel D."/>
            <person name="Catrice O."/>
            <person name="Chaidir N."/>
            <person name="Claudel C."/>
            <person name="Donnadieu C."/>
            <person name="Faraut T."/>
            <person name="Fievet G."/>
            <person name="Helmstetter N."/>
            <person name="King M."/>
            <person name="Knapp S.J."/>
            <person name="Lai Z."/>
            <person name="Le Paslier M.C."/>
            <person name="Lippi Y."/>
            <person name="Lorenzon L."/>
            <person name="Mandel J.R."/>
            <person name="Marage G."/>
            <person name="Marchand G."/>
            <person name="Marquand E."/>
            <person name="Bret-Mestries E."/>
            <person name="Morien E."/>
            <person name="Nambeesan S."/>
            <person name="Nguyen T."/>
            <person name="Pegot-Espagnet P."/>
            <person name="Pouilly N."/>
            <person name="Raftis F."/>
            <person name="Sallet E."/>
            <person name="Schiex T."/>
            <person name="Thomas J."/>
            <person name="Vandecasteele C."/>
            <person name="Vares D."/>
            <person name="Vear F."/>
            <person name="Vautrin S."/>
            <person name="Crespi M."/>
            <person name="Mangin B."/>
            <person name="Burke J.M."/>
            <person name="Salse J."/>
            <person name="Munos S."/>
            <person name="Vincourt P."/>
            <person name="Rieseberg L.H."/>
            <person name="Langlade N.B."/>
        </authorList>
    </citation>
    <scope>NUCLEOTIDE SEQUENCE</scope>
    <source>
        <tissue evidence="1">Leaves</tissue>
    </source>
</reference>
<name>A0A9K3E4M8_HELAN</name>
<dbReference type="AlphaFoldDB" id="A0A9K3E4M8"/>
<dbReference type="Proteomes" id="UP000215914">
    <property type="component" value="Unassembled WGS sequence"/>
</dbReference>
<sequence length="57" mass="6465">MGVKGEMGAGEDAYCTSGYAVCTTLKMFGNCWKMEGFFCDLKEMVRFGTFELRECER</sequence>
<gene>
    <name evidence="1" type="ORF">HanXRQr2_Chr15g0713831</name>
</gene>
<protein>
    <submittedName>
        <fullName evidence="1">Uncharacterized protein</fullName>
    </submittedName>
</protein>
<reference evidence="1" key="2">
    <citation type="submission" date="2020-06" db="EMBL/GenBank/DDBJ databases">
        <title>Helianthus annuus Genome sequencing and assembly Release 2.</title>
        <authorList>
            <person name="Gouzy J."/>
            <person name="Langlade N."/>
            <person name="Munos S."/>
        </authorList>
    </citation>
    <scope>NUCLEOTIDE SEQUENCE</scope>
    <source>
        <tissue evidence="1">Leaves</tissue>
    </source>
</reference>
<accession>A0A9K3E4M8</accession>
<dbReference type="Gramene" id="mRNA:HanXRQr2_Chr15g0713831">
    <property type="protein sequence ID" value="CDS:HanXRQr2_Chr15g0713831.1"/>
    <property type="gene ID" value="HanXRQr2_Chr15g0713831"/>
</dbReference>
<keyword evidence="2" id="KW-1185">Reference proteome</keyword>
<evidence type="ECO:0000313" key="2">
    <source>
        <dbReference type="Proteomes" id="UP000215914"/>
    </source>
</evidence>
<organism evidence="1 2">
    <name type="scientific">Helianthus annuus</name>
    <name type="common">Common sunflower</name>
    <dbReference type="NCBI Taxonomy" id="4232"/>
    <lineage>
        <taxon>Eukaryota</taxon>
        <taxon>Viridiplantae</taxon>
        <taxon>Streptophyta</taxon>
        <taxon>Embryophyta</taxon>
        <taxon>Tracheophyta</taxon>
        <taxon>Spermatophyta</taxon>
        <taxon>Magnoliopsida</taxon>
        <taxon>eudicotyledons</taxon>
        <taxon>Gunneridae</taxon>
        <taxon>Pentapetalae</taxon>
        <taxon>asterids</taxon>
        <taxon>campanulids</taxon>
        <taxon>Asterales</taxon>
        <taxon>Asteraceae</taxon>
        <taxon>Asteroideae</taxon>
        <taxon>Heliantheae alliance</taxon>
        <taxon>Heliantheae</taxon>
        <taxon>Helianthus</taxon>
    </lineage>
</organism>
<evidence type="ECO:0000313" key="1">
    <source>
        <dbReference type="EMBL" id="KAF5766307.1"/>
    </source>
</evidence>
<dbReference type="EMBL" id="MNCJ02000330">
    <property type="protein sequence ID" value="KAF5766307.1"/>
    <property type="molecule type" value="Genomic_DNA"/>
</dbReference>
<comment type="caution">
    <text evidence="1">The sequence shown here is derived from an EMBL/GenBank/DDBJ whole genome shotgun (WGS) entry which is preliminary data.</text>
</comment>